<evidence type="ECO:0000313" key="2">
    <source>
        <dbReference type="EMBL" id="GBM64051.1"/>
    </source>
</evidence>
<gene>
    <name evidence="2" type="ORF">AVEN_251670_1</name>
</gene>
<reference evidence="2 3" key="1">
    <citation type="journal article" date="2019" name="Sci. Rep.">
        <title>Orb-weaving spider Araneus ventricosus genome elucidates the spidroin gene catalogue.</title>
        <authorList>
            <person name="Kono N."/>
            <person name="Nakamura H."/>
            <person name="Ohtoshi R."/>
            <person name="Moran D.A.P."/>
            <person name="Shinohara A."/>
            <person name="Yoshida Y."/>
            <person name="Fujiwara M."/>
            <person name="Mori M."/>
            <person name="Tomita M."/>
            <person name="Arakawa K."/>
        </authorList>
    </citation>
    <scope>NUCLEOTIDE SEQUENCE [LARGE SCALE GENOMIC DNA]</scope>
</reference>
<dbReference type="EMBL" id="BGPR01001905">
    <property type="protein sequence ID" value="GBM64051.1"/>
    <property type="molecule type" value="Genomic_DNA"/>
</dbReference>
<name>A0A4Y2HFJ5_ARAVE</name>
<keyword evidence="3" id="KW-1185">Reference proteome</keyword>
<dbReference type="AlphaFoldDB" id="A0A4Y2HFJ5"/>
<sequence>MSLDTCQERASARNPLRSPGPAAVMIRDRYAKIQNCRDHFHSTSLTASDHLTTSVHLHFWNGSVKHLDRQLGFLPSCENSLNDYVTIYVYFILCRNHDLSF</sequence>
<dbReference type="Proteomes" id="UP000499080">
    <property type="component" value="Unassembled WGS sequence"/>
</dbReference>
<evidence type="ECO:0000313" key="3">
    <source>
        <dbReference type="Proteomes" id="UP000499080"/>
    </source>
</evidence>
<feature type="compositionally biased region" description="Basic and acidic residues" evidence="1">
    <location>
        <begin position="1"/>
        <end position="11"/>
    </location>
</feature>
<comment type="caution">
    <text evidence="2">The sequence shown here is derived from an EMBL/GenBank/DDBJ whole genome shotgun (WGS) entry which is preliminary data.</text>
</comment>
<accession>A0A4Y2HFJ5</accession>
<feature type="region of interest" description="Disordered" evidence="1">
    <location>
        <begin position="1"/>
        <end position="20"/>
    </location>
</feature>
<evidence type="ECO:0000256" key="1">
    <source>
        <dbReference type="SAM" id="MobiDB-lite"/>
    </source>
</evidence>
<organism evidence="2 3">
    <name type="scientific">Araneus ventricosus</name>
    <name type="common">Orbweaver spider</name>
    <name type="synonym">Epeira ventricosa</name>
    <dbReference type="NCBI Taxonomy" id="182803"/>
    <lineage>
        <taxon>Eukaryota</taxon>
        <taxon>Metazoa</taxon>
        <taxon>Ecdysozoa</taxon>
        <taxon>Arthropoda</taxon>
        <taxon>Chelicerata</taxon>
        <taxon>Arachnida</taxon>
        <taxon>Araneae</taxon>
        <taxon>Araneomorphae</taxon>
        <taxon>Entelegynae</taxon>
        <taxon>Araneoidea</taxon>
        <taxon>Araneidae</taxon>
        <taxon>Araneus</taxon>
    </lineage>
</organism>
<protein>
    <submittedName>
        <fullName evidence="2">Uncharacterized protein</fullName>
    </submittedName>
</protein>
<proteinExistence type="predicted"/>